<dbReference type="InterPro" id="IPR031795">
    <property type="entry name" value="Zf-HC3"/>
</dbReference>
<keyword evidence="2" id="KW-1185">Reference proteome</keyword>
<proteinExistence type="predicted"/>
<organism evidence="1 2">
    <name type="scientific">Saccharopolyspora thermophila</name>
    <dbReference type="NCBI Taxonomy" id="89367"/>
    <lineage>
        <taxon>Bacteria</taxon>
        <taxon>Bacillati</taxon>
        <taxon>Actinomycetota</taxon>
        <taxon>Actinomycetes</taxon>
        <taxon>Pseudonocardiales</taxon>
        <taxon>Pseudonocardiaceae</taxon>
        <taxon>Saccharopolyspora</taxon>
    </lineage>
</organism>
<name>A0ABN1CRG4_9PSEU</name>
<dbReference type="Proteomes" id="UP001500220">
    <property type="component" value="Unassembled WGS sequence"/>
</dbReference>
<reference evidence="1 2" key="1">
    <citation type="journal article" date="2019" name="Int. J. Syst. Evol. Microbiol.">
        <title>The Global Catalogue of Microorganisms (GCM) 10K type strain sequencing project: providing services to taxonomists for standard genome sequencing and annotation.</title>
        <authorList>
            <consortium name="The Broad Institute Genomics Platform"/>
            <consortium name="The Broad Institute Genome Sequencing Center for Infectious Disease"/>
            <person name="Wu L."/>
            <person name="Ma J."/>
        </authorList>
    </citation>
    <scope>NUCLEOTIDE SEQUENCE [LARGE SCALE GENOMIC DNA]</scope>
    <source>
        <strain evidence="1 2">JCM 10664</strain>
    </source>
</reference>
<evidence type="ECO:0000313" key="1">
    <source>
        <dbReference type="EMBL" id="GAA0523507.1"/>
    </source>
</evidence>
<dbReference type="Gene3D" id="2.30.30.990">
    <property type="entry name" value="Malonyl-[acyl-carrier protein] O-methyltransferase, zinc-finger motif"/>
    <property type="match status" value="1"/>
</dbReference>
<sequence length="77" mass="8296">MYPFHWVPAAGQRHASLDAHPDGALAYPSGTGVRTLCGSQLTADNSKLAWLWETCAECNAEARRISAELPTSRGLRG</sequence>
<accession>A0ABN1CRG4</accession>
<protein>
    <recommendedName>
        <fullName evidence="3">Zinc-finger</fullName>
    </recommendedName>
</protein>
<evidence type="ECO:0000313" key="2">
    <source>
        <dbReference type="Proteomes" id="UP001500220"/>
    </source>
</evidence>
<evidence type="ECO:0008006" key="3">
    <source>
        <dbReference type="Google" id="ProtNLM"/>
    </source>
</evidence>
<dbReference type="Pfam" id="PF16827">
    <property type="entry name" value="zf-HC3"/>
    <property type="match status" value="1"/>
</dbReference>
<gene>
    <name evidence="1" type="ORF">GCM10009545_27210</name>
</gene>
<dbReference type="EMBL" id="BAAAHC010000009">
    <property type="protein sequence ID" value="GAA0523507.1"/>
    <property type="molecule type" value="Genomic_DNA"/>
</dbReference>
<comment type="caution">
    <text evidence="1">The sequence shown here is derived from an EMBL/GenBank/DDBJ whole genome shotgun (WGS) entry which is preliminary data.</text>
</comment>